<comment type="caution">
    <text evidence="2">The sequence shown here is derived from an EMBL/GenBank/DDBJ whole genome shotgun (WGS) entry which is preliminary data.</text>
</comment>
<reference evidence="2" key="1">
    <citation type="submission" date="2017-05" db="EMBL/GenBank/DDBJ databases">
        <title>Complete and WGS of Bordetella genogroups.</title>
        <authorList>
            <person name="Spilker T."/>
            <person name="Lipuma J."/>
        </authorList>
    </citation>
    <scope>NUCLEOTIDE SEQUENCE</scope>
    <source>
        <strain evidence="2">AU21707</strain>
    </source>
</reference>
<dbReference type="OrthoDB" id="8562712at2"/>
<dbReference type="SUPFAM" id="SSF54593">
    <property type="entry name" value="Glyoxalase/Bleomycin resistance protein/Dihydroxybiphenyl dioxygenase"/>
    <property type="match status" value="1"/>
</dbReference>
<evidence type="ECO:0000313" key="3">
    <source>
        <dbReference type="Proteomes" id="UP000216857"/>
    </source>
</evidence>
<evidence type="ECO:0000313" key="2">
    <source>
        <dbReference type="EMBL" id="OZI26436.1"/>
    </source>
</evidence>
<protein>
    <recommendedName>
        <fullName evidence="1">VOC domain-containing protein</fullName>
    </recommendedName>
</protein>
<dbReference type="AlphaFoldDB" id="A0A261RN18"/>
<dbReference type="InterPro" id="IPR029068">
    <property type="entry name" value="Glyas_Bleomycin-R_OHBP_Dase"/>
</dbReference>
<dbReference type="Gene3D" id="3.10.180.10">
    <property type="entry name" value="2,3-Dihydroxybiphenyl 1,2-Dioxygenase, domain 1"/>
    <property type="match status" value="1"/>
</dbReference>
<keyword evidence="3" id="KW-1185">Reference proteome</keyword>
<dbReference type="InterPro" id="IPR037523">
    <property type="entry name" value="VOC_core"/>
</dbReference>
<evidence type="ECO:0000259" key="1">
    <source>
        <dbReference type="PROSITE" id="PS51819"/>
    </source>
</evidence>
<feature type="domain" description="VOC" evidence="1">
    <location>
        <begin position="5"/>
        <end position="142"/>
    </location>
</feature>
<dbReference type="PROSITE" id="PS51819">
    <property type="entry name" value="VOC"/>
    <property type="match status" value="1"/>
</dbReference>
<name>A0A261RN18_9BORD</name>
<sequence>MGLRFMEHILILTHDPEATRDWFCDNLGFRNGYHPEFGFPVYWLYIGDQDVVHIGKARHSNHQDTYLRTPSDKENEDYSAGGAMGSGRIDHVCFNCENINEFIERLTRNGVTFSERKAHNSDLYQLFMREPVNGIKVELNFSAEEAVKAGRVPSWTDAGATAGAAAGATAGAAAGASTGATADTNANAGVGAVASAHK</sequence>
<gene>
    <name evidence="2" type="ORF">CAL26_03665</name>
</gene>
<accession>A0A261RN18</accession>
<dbReference type="RefSeq" id="WP_094845538.1">
    <property type="nucleotide sequence ID" value="NZ_NEVJ01000001.1"/>
</dbReference>
<dbReference type="EMBL" id="NEVJ01000001">
    <property type="protein sequence ID" value="OZI26436.1"/>
    <property type="molecule type" value="Genomic_DNA"/>
</dbReference>
<organism evidence="2 3">
    <name type="scientific">Bordetella genomosp. 9</name>
    <dbReference type="NCBI Taxonomy" id="1416803"/>
    <lineage>
        <taxon>Bacteria</taxon>
        <taxon>Pseudomonadati</taxon>
        <taxon>Pseudomonadota</taxon>
        <taxon>Betaproteobacteria</taxon>
        <taxon>Burkholderiales</taxon>
        <taxon>Alcaligenaceae</taxon>
        <taxon>Bordetella</taxon>
    </lineage>
</organism>
<dbReference type="Pfam" id="PF00903">
    <property type="entry name" value="Glyoxalase"/>
    <property type="match status" value="1"/>
</dbReference>
<dbReference type="InterPro" id="IPR004360">
    <property type="entry name" value="Glyas_Fos-R_dOase_dom"/>
</dbReference>
<proteinExistence type="predicted"/>
<dbReference type="Proteomes" id="UP000216857">
    <property type="component" value="Unassembled WGS sequence"/>
</dbReference>